<evidence type="ECO:0000256" key="1">
    <source>
        <dbReference type="ARBA" id="ARBA00004651"/>
    </source>
</evidence>
<reference evidence="10" key="1">
    <citation type="submission" date="2021-02" db="EMBL/GenBank/DDBJ databases">
        <title>Fulvivirga sp. S481 isolated from sea water.</title>
        <authorList>
            <person name="Bae S.S."/>
            <person name="Baek K."/>
        </authorList>
    </citation>
    <scope>NUCLEOTIDE SEQUENCE</scope>
    <source>
        <strain evidence="10">S481</strain>
    </source>
</reference>
<keyword evidence="4 7" id="KW-0812">Transmembrane</keyword>
<dbReference type="PANTHER" id="PTHR30489:SF0">
    <property type="entry name" value="LIPOPROTEIN-RELEASING SYSTEM TRANSMEMBRANE PROTEIN LOLE"/>
    <property type="match status" value="1"/>
</dbReference>
<evidence type="ECO:0000259" key="9">
    <source>
        <dbReference type="Pfam" id="PF12704"/>
    </source>
</evidence>
<protein>
    <submittedName>
        <fullName evidence="10">ABC transporter permease</fullName>
    </submittedName>
</protein>
<evidence type="ECO:0000256" key="4">
    <source>
        <dbReference type="ARBA" id="ARBA00022692"/>
    </source>
</evidence>
<dbReference type="AlphaFoldDB" id="A0A974WL82"/>
<dbReference type="KEGG" id="fuv:JR347_09375"/>
<evidence type="ECO:0000256" key="6">
    <source>
        <dbReference type="ARBA" id="ARBA00023136"/>
    </source>
</evidence>
<dbReference type="PANTHER" id="PTHR30489">
    <property type="entry name" value="LIPOPROTEIN-RELEASING SYSTEM TRANSMEMBRANE PROTEIN LOLE"/>
    <property type="match status" value="1"/>
</dbReference>
<evidence type="ECO:0000256" key="3">
    <source>
        <dbReference type="ARBA" id="ARBA00022475"/>
    </source>
</evidence>
<accession>A0A974WL82</accession>
<comment type="subcellular location">
    <subcellularLocation>
        <location evidence="1">Cell membrane</location>
        <topology evidence="1">Multi-pass membrane protein</topology>
    </subcellularLocation>
</comment>
<sequence>MNLSYFIARRITQNKDKTFSSTVHKIAVASISVGLATMIVSFLILKGFQNTVTDKIYSFSSHLQVTKYTLDNSFEEYPISINTPLYNTPELFPYVDHVQEFSHKAGLIKTDDAVTGMVIKGVSERFDQERFKQNLKSGRFIDFSDPSYSKEIVISKSTANKLDINLGDDIIVHFFQNPPRYRKLDVVGIYETNLSEYYDDKFMIGDIRLIKKLNDWPDSIAGGLEVFVKNPDQMDYVEEALNEAVPLDLWVQKVSDKYVQIFEWLHLISRQVNIFLGIILFVVCVNMISIILILIMERTQMIGLLKALGGTNALIRRIFSLNGVQLVAKGLLIGNLLGIGICVIQYYLKIFTLNPKDYYMSYVPIGWNWEIVLALNVLTLLVVTAIIIIPTILISRIRPIKSIKFD</sequence>
<feature type="transmembrane region" description="Helical" evidence="7">
    <location>
        <begin position="274"/>
        <end position="295"/>
    </location>
</feature>
<dbReference type="EMBL" id="CP070608">
    <property type="protein sequence ID" value="QSE99277.1"/>
    <property type="molecule type" value="Genomic_DNA"/>
</dbReference>
<evidence type="ECO:0000313" key="11">
    <source>
        <dbReference type="Proteomes" id="UP000662783"/>
    </source>
</evidence>
<evidence type="ECO:0000256" key="7">
    <source>
        <dbReference type="SAM" id="Phobius"/>
    </source>
</evidence>
<feature type="transmembrane region" description="Helical" evidence="7">
    <location>
        <begin position="26"/>
        <end position="45"/>
    </location>
</feature>
<feature type="transmembrane region" description="Helical" evidence="7">
    <location>
        <begin position="371"/>
        <end position="394"/>
    </location>
</feature>
<dbReference type="Pfam" id="PF12704">
    <property type="entry name" value="MacB_PCD"/>
    <property type="match status" value="1"/>
</dbReference>
<comment type="similarity">
    <text evidence="2">Belongs to the ABC-4 integral membrane protein family. LolC/E subfamily.</text>
</comment>
<evidence type="ECO:0000259" key="8">
    <source>
        <dbReference type="Pfam" id="PF02687"/>
    </source>
</evidence>
<gene>
    <name evidence="10" type="ORF">JR347_09375</name>
</gene>
<evidence type="ECO:0000256" key="5">
    <source>
        <dbReference type="ARBA" id="ARBA00022989"/>
    </source>
</evidence>
<dbReference type="InterPro" id="IPR051447">
    <property type="entry name" value="Lipoprotein-release_system"/>
</dbReference>
<feature type="domain" description="ABC3 transporter permease C-terminal" evidence="8">
    <location>
        <begin position="273"/>
        <end position="398"/>
    </location>
</feature>
<proteinExistence type="inferred from homology"/>
<dbReference type="RefSeq" id="WP_205723788.1">
    <property type="nucleotide sequence ID" value="NZ_CP070608.1"/>
</dbReference>
<dbReference type="InterPro" id="IPR025857">
    <property type="entry name" value="MacB_PCD"/>
</dbReference>
<keyword evidence="3" id="KW-1003">Cell membrane</keyword>
<dbReference type="Pfam" id="PF02687">
    <property type="entry name" value="FtsX"/>
    <property type="match status" value="1"/>
</dbReference>
<organism evidence="10 11">
    <name type="scientific">Fulvivirga lutea</name>
    <dbReference type="NCBI Taxonomy" id="2810512"/>
    <lineage>
        <taxon>Bacteria</taxon>
        <taxon>Pseudomonadati</taxon>
        <taxon>Bacteroidota</taxon>
        <taxon>Cytophagia</taxon>
        <taxon>Cytophagales</taxon>
        <taxon>Fulvivirgaceae</taxon>
        <taxon>Fulvivirga</taxon>
    </lineage>
</organism>
<evidence type="ECO:0000256" key="2">
    <source>
        <dbReference type="ARBA" id="ARBA00005236"/>
    </source>
</evidence>
<dbReference type="Proteomes" id="UP000662783">
    <property type="component" value="Chromosome"/>
</dbReference>
<name>A0A974WL82_9BACT</name>
<feature type="domain" description="MacB-like periplasmic core" evidence="9">
    <location>
        <begin position="26"/>
        <end position="243"/>
    </location>
</feature>
<dbReference type="GO" id="GO:0098797">
    <property type="term" value="C:plasma membrane protein complex"/>
    <property type="evidence" value="ECO:0007669"/>
    <property type="project" value="TreeGrafter"/>
</dbReference>
<keyword evidence="5 7" id="KW-1133">Transmembrane helix</keyword>
<dbReference type="InterPro" id="IPR003838">
    <property type="entry name" value="ABC3_permease_C"/>
</dbReference>
<keyword evidence="6 7" id="KW-0472">Membrane</keyword>
<dbReference type="GO" id="GO:0044874">
    <property type="term" value="P:lipoprotein localization to outer membrane"/>
    <property type="evidence" value="ECO:0007669"/>
    <property type="project" value="TreeGrafter"/>
</dbReference>
<feature type="transmembrane region" description="Helical" evidence="7">
    <location>
        <begin position="331"/>
        <end position="351"/>
    </location>
</feature>
<keyword evidence="11" id="KW-1185">Reference proteome</keyword>
<evidence type="ECO:0000313" key="10">
    <source>
        <dbReference type="EMBL" id="QSE99277.1"/>
    </source>
</evidence>